<keyword evidence="6" id="KW-0446">Lipid-binding</keyword>
<evidence type="ECO:0008006" key="10">
    <source>
        <dbReference type="Google" id="ProtNLM"/>
    </source>
</evidence>
<proteinExistence type="inferred from homology"/>
<comment type="caution">
    <text evidence="8">The sequence shown here is derived from an EMBL/GenBank/DDBJ whole genome shotgun (WGS) entry which is preliminary data.</text>
</comment>
<dbReference type="GO" id="GO:0005576">
    <property type="term" value="C:extracellular region"/>
    <property type="evidence" value="ECO:0007669"/>
    <property type="project" value="UniProtKB-SubCell"/>
</dbReference>
<sequence length="183" mass="21032">MIKQIGFFSILFFGFVSALPQNSDVLVSLIKEYKDFLPAEVVEAYKNLSPDEKNALKEVFKNYKQYKNEEEMIDAIKEKSPELGAKAEKLYEKVQKKIKGLSEKPKEFVDNLLGKVREIHAKHISGEKITIEQLKTMVQEQVLAYKGLSEESKNELKTTFPKITAFLQEDKIKTLLKTLAEKN</sequence>
<keyword evidence="4 7" id="KW-0732">Signal</keyword>
<gene>
    <name evidence="8" type="ORF">CAMP_LOCUS11708</name>
</gene>
<dbReference type="Gene3D" id="1.20.120.1100">
    <property type="match status" value="1"/>
</dbReference>
<keyword evidence="3" id="KW-0964">Secreted</keyword>
<comment type="subcellular location">
    <subcellularLocation>
        <location evidence="1">Secreted</location>
    </subcellularLocation>
</comment>
<evidence type="ECO:0000256" key="6">
    <source>
        <dbReference type="ARBA" id="ARBA00023121"/>
    </source>
</evidence>
<keyword evidence="9" id="KW-1185">Reference proteome</keyword>
<dbReference type="Proteomes" id="UP001152747">
    <property type="component" value="Unassembled WGS sequence"/>
</dbReference>
<accession>A0A9P1IQU9</accession>
<reference evidence="8" key="1">
    <citation type="submission" date="2022-11" db="EMBL/GenBank/DDBJ databases">
        <authorList>
            <person name="Kikuchi T."/>
        </authorList>
    </citation>
    <scope>NUCLEOTIDE SEQUENCE</scope>
    <source>
        <strain evidence="8">PS1010</strain>
    </source>
</reference>
<dbReference type="Pfam" id="PF05823">
    <property type="entry name" value="Gp-FAR-1"/>
    <property type="match status" value="1"/>
</dbReference>
<evidence type="ECO:0000256" key="2">
    <source>
        <dbReference type="ARBA" id="ARBA00006648"/>
    </source>
</evidence>
<dbReference type="AlphaFoldDB" id="A0A9P1IQU9"/>
<organism evidence="8 9">
    <name type="scientific">Caenorhabditis angaria</name>
    <dbReference type="NCBI Taxonomy" id="860376"/>
    <lineage>
        <taxon>Eukaryota</taxon>
        <taxon>Metazoa</taxon>
        <taxon>Ecdysozoa</taxon>
        <taxon>Nematoda</taxon>
        <taxon>Chromadorea</taxon>
        <taxon>Rhabditida</taxon>
        <taxon>Rhabditina</taxon>
        <taxon>Rhabditomorpha</taxon>
        <taxon>Rhabditoidea</taxon>
        <taxon>Rhabditidae</taxon>
        <taxon>Peloderinae</taxon>
        <taxon>Caenorhabditis</taxon>
    </lineage>
</organism>
<dbReference type="GO" id="GO:0008289">
    <property type="term" value="F:lipid binding"/>
    <property type="evidence" value="ECO:0007669"/>
    <property type="project" value="UniProtKB-KW"/>
</dbReference>
<dbReference type="InterPro" id="IPR008632">
    <property type="entry name" value="Gp-FAR-1"/>
</dbReference>
<dbReference type="EMBL" id="CANHGI010000004">
    <property type="protein sequence ID" value="CAI5449071.1"/>
    <property type="molecule type" value="Genomic_DNA"/>
</dbReference>
<protein>
    <recommendedName>
        <fullName evidence="10">Fatty-acid and retinol-binding protein 1</fullName>
    </recommendedName>
</protein>
<dbReference type="PANTHER" id="PTHR31418">
    <property type="entry name" value="FATTY-ACID AND RETINOL-BINDING PROTEIN 1"/>
    <property type="match status" value="1"/>
</dbReference>
<comment type="similarity">
    <text evidence="2">Belongs to the fatty-acid and retinol-binding protein (FARBP) family.</text>
</comment>
<evidence type="ECO:0000256" key="5">
    <source>
        <dbReference type="ARBA" id="ARBA00023054"/>
    </source>
</evidence>
<evidence type="ECO:0000256" key="1">
    <source>
        <dbReference type="ARBA" id="ARBA00004613"/>
    </source>
</evidence>
<keyword evidence="5" id="KW-0175">Coiled coil</keyword>
<evidence type="ECO:0000256" key="7">
    <source>
        <dbReference type="SAM" id="SignalP"/>
    </source>
</evidence>
<feature type="signal peptide" evidence="7">
    <location>
        <begin position="1"/>
        <end position="18"/>
    </location>
</feature>
<evidence type="ECO:0000313" key="9">
    <source>
        <dbReference type="Proteomes" id="UP001152747"/>
    </source>
</evidence>
<dbReference type="PANTHER" id="PTHR31418:SF4">
    <property type="entry name" value="DUF148 DOMAIN-CONTAINING PROTEIN-RELATED"/>
    <property type="match status" value="1"/>
</dbReference>
<evidence type="ECO:0000313" key="8">
    <source>
        <dbReference type="EMBL" id="CAI5449071.1"/>
    </source>
</evidence>
<evidence type="ECO:0000256" key="4">
    <source>
        <dbReference type="ARBA" id="ARBA00022729"/>
    </source>
</evidence>
<dbReference type="OrthoDB" id="5808308at2759"/>
<name>A0A9P1IQU9_9PELO</name>
<feature type="chain" id="PRO_5040137787" description="Fatty-acid and retinol-binding protein 1" evidence="7">
    <location>
        <begin position="19"/>
        <end position="183"/>
    </location>
</feature>
<evidence type="ECO:0000256" key="3">
    <source>
        <dbReference type="ARBA" id="ARBA00022525"/>
    </source>
</evidence>